<evidence type="ECO:0000313" key="7">
    <source>
        <dbReference type="Proteomes" id="UP000694386"/>
    </source>
</evidence>
<dbReference type="SUPFAM" id="SSF48201">
    <property type="entry name" value="Uteroglobin-like"/>
    <property type="match status" value="1"/>
</dbReference>
<dbReference type="InterPro" id="IPR015332">
    <property type="entry name" value="CH2-like"/>
</dbReference>
<dbReference type="InterPro" id="IPR053723">
    <property type="entry name" value="Secretoglobin_Domain_sf"/>
</dbReference>
<dbReference type="PROSITE" id="PS51311">
    <property type="entry name" value="SCGB"/>
    <property type="match status" value="1"/>
</dbReference>
<dbReference type="InterPro" id="IPR016126">
    <property type="entry name" value="Secretoglobin"/>
</dbReference>
<dbReference type="PANTHER" id="PTHR31708">
    <property type="entry name" value="ABPBG26-RELATED"/>
    <property type="match status" value="1"/>
</dbReference>
<dbReference type="InterPro" id="IPR035960">
    <property type="entry name" value="Secretoglobin_sf"/>
</dbReference>
<accession>A0A8C2QIT9</accession>
<dbReference type="Proteomes" id="UP000694386">
    <property type="component" value="Unplaced"/>
</dbReference>
<evidence type="ECO:0000313" key="6">
    <source>
        <dbReference type="Ensembl" id="ENSCGRP00001014847.1"/>
    </source>
</evidence>
<reference evidence="6" key="1">
    <citation type="submission" date="2025-08" db="UniProtKB">
        <authorList>
            <consortium name="Ensembl"/>
        </authorList>
    </citation>
    <scope>IDENTIFICATION</scope>
</reference>
<dbReference type="CDD" id="cd00633">
    <property type="entry name" value="Secretoglobin"/>
    <property type="match status" value="1"/>
</dbReference>
<reference evidence="6" key="2">
    <citation type="submission" date="2025-09" db="UniProtKB">
        <authorList>
            <consortium name="Ensembl"/>
        </authorList>
    </citation>
    <scope>IDENTIFICATION</scope>
</reference>
<dbReference type="GO" id="GO:0005615">
    <property type="term" value="C:extracellular space"/>
    <property type="evidence" value="ECO:0007669"/>
    <property type="project" value="InterPro"/>
</dbReference>
<dbReference type="AlphaFoldDB" id="A0A8C2QIT9"/>
<evidence type="ECO:0000256" key="4">
    <source>
        <dbReference type="ARBA" id="ARBA00022729"/>
    </source>
</evidence>
<dbReference type="PANTHER" id="PTHR31708:SF0">
    <property type="entry name" value="ABPBG26-RELATED"/>
    <property type="match status" value="1"/>
</dbReference>
<dbReference type="Pfam" id="PF09252">
    <property type="entry name" value="Feld-I_B"/>
    <property type="match status" value="1"/>
</dbReference>
<protein>
    <submittedName>
        <fullName evidence="6">Secretoglobin family 2B member 2</fullName>
    </submittedName>
</protein>
<evidence type="ECO:0000256" key="1">
    <source>
        <dbReference type="ARBA" id="ARBA00004613"/>
    </source>
</evidence>
<comment type="subcellular location">
    <subcellularLocation>
        <location evidence="1">Secreted</location>
    </subcellularLocation>
</comment>
<comment type="similarity">
    <text evidence="2">Belongs to the secretoglobin family.</text>
</comment>
<keyword evidence="3" id="KW-0964">Secreted</keyword>
<name>A0A8C2QIT9_CRIGR</name>
<feature type="chain" id="PRO_5034153996" evidence="5">
    <location>
        <begin position="24"/>
        <end position="102"/>
    </location>
</feature>
<proteinExistence type="inferred from homology"/>
<evidence type="ECO:0000256" key="2">
    <source>
        <dbReference type="ARBA" id="ARBA00008650"/>
    </source>
</evidence>
<evidence type="ECO:0000256" key="3">
    <source>
        <dbReference type="ARBA" id="ARBA00022525"/>
    </source>
</evidence>
<feature type="signal peptide" evidence="5">
    <location>
        <begin position="1"/>
        <end position="23"/>
    </location>
</feature>
<organism evidence="6 7">
    <name type="scientific">Cricetulus griseus</name>
    <name type="common">Chinese hamster</name>
    <name type="synonym">Cricetulus barabensis griseus</name>
    <dbReference type="NCBI Taxonomy" id="10029"/>
    <lineage>
        <taxon>Eukaryota</taxon>
        <taxon>Metazoa</taxon>
        <taxon>Chordata</taxon>
        <taxon>Craniata</taxon>
        <taxon>Vertebrata</taxon>
        <taxon>Euteleostomi</taxon>
        <taxon>Mammalia</taxon>
        <taxon>Eutheria</taxon>
        <taxon>Euarchontoglires</taxon>
        <taxon>Glires</taxon>
        <taxon>Rodentia</taxon>
        <taxon>Myomorpha</taxon>
        <taxon>Muroidea</taxon>
        <taxon>Cricetidae</taxon>
        <taxon>Cricetinae</taxon>
        <taxon>Cricetulus</taxon>
    </lineage>
</organism>
<evidence type="ECO:0000256" key="5">
    <source>
        <dbReference type="SAM" id="SignalP"/>
    </source>
</evidence>
<sequence length="102" mass="11603">MKGTLLLLALLVTRELGFQKTEACGPFLDTYHSFLIGDKTIMHTVISQFNPTAEERAAFDKILECYNELGLKGKAMDASLMEAINFSPECREYYTKEIIEKF</sequence>
<dbReference type="Ensembl" id="ENSCGRT00001019085.1">
    <property type="protein sequence ID" value="ENSCGRP00001014847.1"/>
    <property type="gene ID" value="ENSCGRG00001015621.1"/>
</dbReference>
<dbReference type="Gene3D" id="1.20.920.50">
    <property type="match status" value="1"/>
</dbReference>
<keyword evidence="4 5" id="KW-0732">Signal</keyword>